<dbReference type="EC" id="3.6.1.41" evidence="2"/>
<dbReference type="GO" id="GO:0005737">
    <property type="term" value="C:cytoplasm"/>
    <property type="evidence" value="ECO:0007669"/>
    <property type="project" value="TreeGrafter"/>
</dbReference>
<accession>A0A174ZW17</accession>
<name>A0A174ZW17_9FIRM</name>
<dbReference type="GO" id="GO:0016791">
    <property type="term" value="F:phosphatase activity"/>
    <property type="evidence" value="ECO:0007669"/>
    <property type="project" value="TreeGrafter"/>
</dbReference>
<dbReference type="GO" id="GO:0110154">
    <property type="term" value="P:RNA decapping"/>
    <property type="evidence" value="ECO:0007669"/>
    <property type="project" value="TreeGrafter"/>
</dbReference>
<feature type="domain" description="Calcineurin-like phosphoesterase" evidence="1">
    <location>
        <begin position="3"/>
        <end position="190"/>
    </location>
</feature>
<dbReference type="Pfam" id="PF00149">
    <property type="entry name" value="Metallophos"/>
    <property type="match status" value="1"/>
</dbReference>
<protein>
    <submittedName>
        <fullName evidence="2">Bis(5'-nucleosyl)-tetraphosphatase [symmetrical]</fullName>
        <ecNumber evidence="2">3.6.1.41</ecNumber>
    </submittedName>
</protein>
<keyword evidence="2" id="KW-0378">Hydrolase</keyword>
<dbReference type="GO" id="GO:0008803">
    <property type="term" value="F:bis(5'-nucleosyl)-tetraphosphatase (symmetrical) activity"/>
    <property type="evidence" value="ECO:0007669"/>
    <property type="project" value="UniProtKB-EC"/>
</dbReference>
<organism evidence="2 3">
    <name type="scientific">[Eubacterium] siraeum</name>
    <dbReference type="NCBI Taxonomy" id="39492"/>
    <lineage>
        <taxon>Bacteria</taxon>
        <taxon>Bacillati</taxon>
        <taxon>Bacillota</taxon>
        <taxon>Clostridia</taxon>
        <taxon>Eubacteriales</taxon>
        <taxon>Oscillospiraceae</taxon>
        <taxon>Oscillospiraceae incertae sedis</taxon>
    </lineage>
</organism>
<evidence type="ECO:0000313" key="3">
    <source>
        <dbReference type="Proteomes" id="UP000095662"/>
    </source>
</evidence>
<evidence type="ECO:0000259" key="1">
    <source>
        <dbReference type="Pfam" id="PF00149"/>
    </source>
</evidence>
<reference evidence="2 3" key="1">
    <citation type="submission" date="2015-09" db="EMBL/GenBank/DDBJ databases">
        <authorList>
            <consortium name="Pathogen Informatics"/>
        </authorList>
    </citation>
    <scope>NUCLEOTIDE SEQUENCE [LARGE SCALE GENOMIC DNA]</scope>
    <source>
        <strain evidence="2 3">2789STDY5834928</strain>
    </source>
</reference>
<dbReference type="SUPFAM" id="SSF56300">
    <property type="entry name" value="Metallo-dependent phosphatases"/>
    <property type="match status" value="1"/>
</dbReference>
<dbReference type="InterPro" id="IPR050126">
    <property type="entry name" value="Ap4A_hydrolase"/>
</dbReference>
<dbReference type="PANTHER" id="PTHR42850">
    <property type="entry name" value="METALLOPHOSPHOESTERASE"/>
    <property type="match status" value="1"/>
</dbReference>
<dbReference type="Proteomes" id="UP000095662">
    <property type="component" value="Unassembled WGS sequence"/>
</dbReference>
<dbReference type="AlphaFoldDB" id="A0A174ZW17"/>
<dbReference type="OrthoDB" id="9779903at2"/>
<dbReference type="InterPro" id="IPR029052">
    <property type="entry name" value="Metallo-depent_PP-like"/>
</dbReference>
<dbReference type="InterPro" id="IPR004843">
    <property type="entry name" value="Calcineurin-like_PHP"/>
</dbReference>
<dbReference type="PANTHER" id="PTHR42850:SF4">
    <property type="entry name" value="ZINC-DEPENDENT ENDOPOLYPHOSPHATASE"/>
    <property type="match status" value="1"/>
</dbReference>
<dbReference type="EMBL" id="CZBY01000019">
    <property type="protein sequence ID" value="CUQ90242.1"/>
    <property type="molecule type" value="Genomic_DNA"/>
</dbReference>
<proteinExistence type="predicted"/>
<dbReference type="STRING" id="39492.ERS852540_02078"/>
<dbReference type="Gene3D" id="3.60.21.10">
    <property type="match status" value="1"/>
</dbReference>
<gene>
    <name evidence="2" type="primary">apaH_2</name>
    <name evidence="2" type="ORF">ERS852540_02078</name>
</gene>
<sequence>MTYVMSDLHGMYDRFIAMLEKIDFSDSDELFIIGDIIDRGERPVDILEYVMDKPNITVLLGNHEVMARDFLRRLTAEITDGNTASFDNDFMVELAIYKHNGGIPTINRLLALPPDKQQRVLDFIDSLYAYEAIDIGDSTFVLVHAGLGNFRKDKKISEYALYELLELRPDYERQYFDDDSIYIVSGHTPTKLISGKWEIYHSHNNIVIDCGAAFGGRLACLRLEDMAEFYV</sequence>
<evidence type="ECO:0000313" key="2">
    <source>
        <dbReference type="EMBL" id="CUQ90242.1"/>
    </source>
</evidence>